<organism evidence="11">
    <name type="scientific">Caldiarchaeum subterraneum</name>
    <dbReference type="NCBI Taxonomy" id="311458"/>
    <lineage>
        <taxon>Archaea</taxon>
        <taxon>Nitrososphaerota</taxon>
        <taxon>Candidatus Caldarchaeales</taxon>
        <taxon>Candidatus Caldarchaeaceae</taxon>
        <taxon>Candidatus Caldarchaeum</taxon>
    </lineage>
</organism>
<dbReference type="InterPro" id="IPR050388">
    <property type="entry name" value="ABC_Ni/Peptide_Import"/>
</dbReference>
<dbReference type="InterPro" id="IPR013563">
    <property type="entry name" value="Oligopep_ABC_C"/>
</dbReference>
<dbReference type="Pfam" id="PF00005">
    <property type="entry name" value="ABC_tran"/>
    <property type="match status" value="1"/>
</dbReference>
<proteinExistence type="predicted"/>
<name>A0A7C4E3E4_CALS0</name>
<evidence type="ECO:0000256" key="2">
    <source>
        <dbReference type="ARBA" id="ARBA00022448"/>
    </source>
</evidence>
<reference evidence="11" key="1">
    <citation type="journal article" date="2020" name="mSystems">
        <title>Genome- and Community-Level Interaction Insights into Carbon Utilization and Element Cycling Functions of Hydrothermarchaeota in Hydrothermal Sediment.</title>
        <authorList>
            <person name="Zhou Z."/>
            <person name="Liu Y."/>
            <person name="Xu W."/>
            <person name="Pan J."/>
            <person name="Luo Z.H."/>
            <person name="Li M."/>
        </authorList>
    </citation>
    <scope>NUCLEOTIDE SEQUENCE [LARGE SCALE GENOMIC DNA]</scope>
    <source>
        <strain evidence="11">SpSt-613</strain>
        <strain evidence="10">SpSt-669</strain>
    </source>
</reference>
<dbReference type="GO" id="GO:0005524">
    <property type="term" value="F:ATP binding"/>
    <property type="evidence" value="ECO:0007669"/>
    <property type="project" value="UniProtKB-KW"/>
</dbReference>
<evidence type="ECO:0000256" key="7">
    <source>
        <dbReference type="ARBA" id="ARBA00022967"/>
    </source>
</evidence>
<evidence type="ECO:0000256" key="1">
    <source>
        <dbReference type="ARBA" id="ARBA00004202"/>
    </source>
</evidence>
<dbReference type="FunFam" id="3.40.50.300:FF:000016">
    <property type="entry name" value="Oligopeptide ABC transporter ATP-binding component"/>
    <property type="match status" value="1"/>
</dbReference>
<dbReference type="PANTHER" id="PTHR43297">
    <property type="entry name" value="OLIGOPEPTIDE TRANSPORT ATP-BINDING PROTEIN APPD"/>
    <property type="match status" value="1"/>
</dbReference>
<dbReference type="GO" id="GO:0015833">
    <property type="term" value="P:peptide transport"/>
    <property type="evidence" value="ECO:0007669"/>
    <property type="project" value="InterPro"/>
</dbReference>
<dbReference type="InterPro" id="IPR017871">
    <property type="entry name" value="ABC_transporter-like_CS"/>
</dbReference>
<keyword evidence="8" id="KW-0472">Membrane</keyword>
<evidence type="ECO:0000256" key="3">
    <source>
        <dbReference type="ARBA" id="ARBA00022475"/>
    </source>
</evidence>
<dbReference type="SUPFAM" id="SSF52540">
    <property type="entry name" value="P-loop containing nucleoside triphosphate hydrolases"/>
    <property type="match status" value="1"/>
</dbReference>
<keyword evidence="5" id="KW-0547">Nucleotide-binding</keyword>
<keyword evidence="2" id="KW-0813">Transport</keyword>
<dbReference type="PANTHER" id="PTHR43297:SF14">
    <property type="entry name" value="ATPASE AAA-TYPE CORE DOMAIN-CONTAINING PROTEIN"/>
    <property type="match status" value="1"/>
</dbReference>
<gene>
    <name evidence="11" type="ORF">ENT82_07595</name>
    <name evidence="10" type="ORF">ENU43_00375</name>
</gene>
<keyword evidence="3" id="KW-1003">Cell membrane</keyword>
<feature type="domain" description="ABC transporter" evidence="9">
    <location>
        <begin position="2"/>
        <end position="251"/>
    </location>
</feature>
<dbReference type="AlphaFoldDB" id="A0A7C4E3E4"/>
<accession>A0A7C4E3E4</accession>
<keyword evidence="6 11" id="KW-0067">ATP-binding</keyword>
<dbReference type="InterPro" id="IPR027417">
    <property type="entry name" value="P-loop_NTPase"/>
</dbReference>
<keyword evidence="4" id="KW-0997">Cell inner membrane</keyword>
<evidence type="ECO:0000256" key="6">
    <source>
        <dbReference type="ARBA" id="ARBA00022840"/>
    </source>
</evidence>
<dbReference type="NCBIfam" id="TIGR01727">
    <property type="entry name" value="oligo_HPY"/>
    <property type="match status" value="1"/>
</dbReference>
<dbReference type="PROSITE" id="PS50893">
    <property type="entry name" value="ABC_TRANSPORTER_2"/>
    <property type="match status" value="1"/>
</dbReference>
<dbReference type="SMART" id="SM00382">
    <property type="entry name" value="AAA"/>
    <property type="match status" value="1"/>
</dbReference>
<dbReference type="GO" id="GO:0016887">
    <property type="term" value="F:ATP hydrolysis activity"/>
    <property type="evidence" value="ECO:0007669"/>
    <property type="project" value="InterPro"/>
</dbReference>
<evidence type="ECO:0000313" key="10">
    <source>
        <dbReference type="EMBL" id="HGL40118.1"/>
    </source>
</evidence>
<evidence type="ECO:0000256" key="8">
    <source>
        <dbReference type="ARBA" id="ARBA00023136"/>
    </source>
</evidence>
<sequence>MLNVVNLVVYYGLGGKVVKAVDGVDFSVGEGEALGLVGESGCGKTSTGLAVIRMLPPNVVKLGGKILFEGIDILSMNPKDFAKEYQWRKISMVFQGAMNSFNPVLRVGLQVAEPLMVKEGVSKAEALNRARQVFRQVGLPPEYVDRYPHELSGGMKQRALVAMALIMQPKLIILDEPTSALDVSIQTQIMNMLKRLKREHGLSMIFITHDLALVSDIADEIAVMYAGKVVELGPSEKILCTPLHPYSSKLLSSTPRLKGPRTLDYIPGAPPSLTDPPTGCRFHPRCHRVFEKCVTEEPPCFVQDGVGVRCWLYQSDEAGKT</sequence>
<protein>
    <submittedName>
        <fullName evidence="11">ABC transporter ATP-binding protein</fullName>
    </submittedName>
</protein>
<dbReference type="EMBL" id="DTCM01000006">
    <property type="protein sequence ID" value="HGL40118.1"/>
    <property type="molecule type" value="Genomic_DNA"/>
</dbReference>
<dbReference type="Gene3D" id="3.40.50.300">
    <property type="entry name" value="P-loop containing nucleotide triphosphate hydrolases"/>
    <property type="match status" value="1"/>
</dbReference>
<dbReference type="GO" id="GO:0005886">
    <property type="term" value="C:plasma membrane"/>
    <property type="evidence" value="ECO:0007669"/>
    <property type="project" value="UniProtKB-SubCell"/>
</dbReference>
<evidence type="ECO:0000259" key="9">
    <source>
        <dbReference type="PROSITE" id="PS50893"/>
    </source>
</evidence>
<dbReference type="PROSITE" id="PS00211">
    <property type="entry name" value="ABC_TRANSPORTER_1"/>
    <property type="match status" value="1"/>
</dbReference>
<dbReference type="CDD" id="cd03257">
    <property type="entry name" value="ABC_NikE_OppD_transporters"/>
    <property type="match status" value="1"/>
</dbReference>
<dbReference type="EMBL" id="DTAD01000082">
    <property type="protein sequence ID" value="HGN90966.1"/>
    <property type="molecule type" value="Genomic_DNA"/>
</dbReference>
<evidence type="ECO:0000256" key="5">
    <source>
        <dbReference type="ARBA" id="ARBA00022741"/>
    </source>
</evidence>
<evidence type="ECO:0000313" key="11">
    <source>
        <dbReference type="EMBL" id="HGN90966.1"/>
    </source>
</evidence>
<keyword evidence="7" id="KW-1278">Translocase</keyword>
<dbReference type="Pfam" id="PF08352">
    <property type="entry name" value="oligo_HPY"/>
    <property type="match status" value="1"/>
</dbReference>
<dbReference type="InterPro" id="IPR003593">
    <property type="entry name" value="AAA+_ATPase"/>
</dbReference>
<comment type="caution">
    <text evidence="11">The sequence shown here is derived from an EMBL/GenBank/DDBJ whole genome shotgun (WGS) entry which is preliminary data.</text>
</comment>
<evidence type="ECO:0000256" key="4">
    <source>
        <dbReference type="ARBA" id="ARBA00022519"/>
    </source>
</evidence>
<comment type="subcellular location">
    <subcellularLocation>
        <location evidence="1">Cell membrane</location>
        <topology evidence="1">Peripheral membrane protein</topology>
    </subcellularLocation>
</comment>
<dbReference type="InterPro" id="IPR003439">
    <property type="entry name" value="ABC_transporter-like_ATP-bd"/>
</dbReference>